<gene>
    <name evidence="2" type="ORF">EYF80_040570</name>
</gene>
<evidence type="ECO:0000313" key="2">
    <source>
        <dbReference type="EMBL" id="TNN49204.1"/>
    </source>
</evidence>
<reference evidence="2 3" key="1">
    <citation type="submission" date="2019-03" db="EMBL/GenBank/DDBJ databases">
        <title>First draft genome of Liparis tanakae, snailfish: a comprehensive survey of snailfish specific genes.</title>
        <authorList>
            <person name="Kim W."/>
            <person name="Song I."/>
            <person name="Jeong J.-H."/>
            <person name="Kim D."/>
            <person name="Kim S."/>
            <person name="Ryu S."/>
            <person name="Song J.Y."/>
            <person name="Lee S.K."/>
        </authorList>
    </citation>
    <scope>NUCLEOTIDE SEQUENCE [LARGE SCALE GENOMIC DNA]</scope>
    <source>
        <tissue evidence="2">Muscle</tissue>
    </source>
</reference>
<dbReference type="Proteomes" id="UP000314294">
    <property type="component" value="Unassembled WGS sequence"/>
</dbReference>
<dbReference type="AlphaFoldDB" id="A0A4Z2G8S0"/>
<evidence type="ECO:0000313" key="3">
    <source>
        <dbReference type="Proteomes" id="UP000314294"/>
    </source>
</evidence>
<comment type="caution">
    <text evidence="2">The sequence shown here is derived from an EMBL/GenBank/DDBJ whole genome shotgun (WGS) entry which is preliminary data.</text>
</comment>
<sequence length="96" mass="10858">MQSPPHQNHTGINRSQADPVTWTNGAFKKQEILVFVRGVEVIDVLRWEWRCGARIIISRGTEQRSIGEDSTEAGRDPGGTRLDLRSRTMKTTTVRP</sequence>
<feature type="compositionally biased region" description="Basic and acidic residues" evidence="1">
    <location>
        <begin position="61"/>
        <end position="75"/>
    </location>
</feature>
<keyword evidence="3" id="KW-1185">Reference proteome</keyword>
<organism evidence="2 3">
    <name type="scientific">Liparis tanakae</name>
    <name type="common">Tanaka's snailfish</name>
    <dbReference type="NCBI Taxonomy" id="230148"/>
    <lineage>
        <taxon>Eukaryota</taxon>
        <taxon>Metazoa</taxon>
        <taxon>Chordata</taxon>
        <taxon>Craniata</taxon>
        <taxon>Vertebrata</taxon>
        <taxon>Euteleostomi</taxon>
        <taxon>Actinopterygii</taxon>
        <taxon>Neopterygii</taxon>
        <taxon>Teleostei</taxon>
        <taxon>Neoteleostei</taxon>
        <taxon>Acanthomorphata</taxon>
        <taxon>Eupercaria</taxon>
        <taxon>Perciformes</taxon>
        <taxon>Cottioidei</taxon>
        <taxon>Cottales</taxon>
        <taxon>Liparidae</taxon>
        <taxon>Liparis</taxon>
    </lineage>
</organism>
<proteinExistence type="predicted"/>
<dbReference type="EMBL" id="SRLO01000664">
    <property type="protein sequence ID" value="TNN49204.1"/>
    <property type="molecule type" value="Genomic_DNA"/>
</dbReference>
<evidence type="ECO:0000256" key="1">
    <source>
        <dbReference type="SAM" id="MobiDB-lite"/>
    </source>
</evidence>
<protein>
    <submittedName>
        <fullName evidence="2">Uncharacterized protein</fullName>
    </submittedName>
</protein>
<accession>A0A4Z2G8S0</accession>
<feature type="region of interest" description="Disordered" evidence="1">
    <location>
        <begin position="61"/>
        <end position="96"/>
    </location>
</feature>
<name>A0A4Z2G8S0_9TELE</name>
<feature type="region of interest" description="Disordered" evidence="1">
    <location>
        <begin position="1"/>
        <end position="20"/>
    </location>
</feature>